<proteinExistence type="inferred from homology"/>
<gene>
    <name evidence="6" type="ORF">CRM82_07620</name>
</gene>
<dbReference type="Pfam" id="PF03466">
    <property type="entry name" value="LysR_substrate"/>
    <property type="match status" value="1"/>
</dbReference>
<dbReference type="InterPro" id="IPR000847">
    <property type="entry name" value="LysR_HTH_N"/>
</dbReference>
<dbReference type="Gene3D" id="3.40.190.10">
    <property type="entry name" value="Periplasmic binding protein-like II"/>
    <property type="match status" value="2"/>
</dbReference>
<dbReference type="GO" id="GO:0000976">
    <property type="term" value="F:transcription cis-regulatory region binding"/>
    <property type="evidence" value="ECO:0007669"/>
    <property type="project" value="TreeGrafter"/>
</dbReference>
<dbReference type="Gene3D" id="1.10.10.10">
    <property type="entry name" value="Winged helix-like DNA-binding domain superfamily/Winged helix DNA-binding domain"/>
    <property type="match status" value="1"/>
</dbReference>
<dbReference type="GO" id="GO:0003700">
    <property type="term" value="F:DNA-binding transcription factor activity"/>
    <property type="evidence" value="ECO:0007669"/>
    <property type="project" value="InterPro"/>
</dbReference>
<keyword evidence="7" id="KW-1185">Reference proteome</keyword>
<reference evidence="7" key="1">
    <citation type="submission" date="2017-09" db="EMBL/GenBank/DDBJ databases">
        <title>FDA dAtabase for Regulatory Grade micrObial Sequences (FDA-ARGOS): Supporting development and validation of Infectious Disease Dx tests.</title>
        <authorList>
            <person name="Minogue T."/>
            <person name="Wolcott M."/>
            <person name="Wasieloski L."/>
            <person name="Aguilar W."/>
            <person name="Moore D."/>
            <person name="Tallon L."/>
            <person name="Sadzewicz L."/>
            <person name="Ott S."/>
            <person name="Zhao X."/>
            <person name="Nagaraj S."/>
            <person name="Vavikolanu K."/>
            <person name="Aluvathingal J."/>
            <person name="Nadendla S."/>
            <person name="Sichtig H."/>
        </authorList>
    </citation>
    <scope>NUCLEOTIDE SEQUENCE [LARGE SCALE GENOMIC DNA]</scope>
    <source>
        <strain evidence="7">FDAARGOS_394</strain>
    </source>
</reference>
<dbReference type="RefSeq" id="WP_066539634.1">
    <property type="nucleotide sequence ID" value="NZ_PDEA01000001.1"/>
</dbReference>
<dbReference type="CDD" id="cd05466">
    <property type="entry name" value="PBP2_LTTR_substrate"/>
    <property type="match status" value="1"/>
</dbReference>
<evidence type="ECO:0000256" key="1">
    <source>
        <dbReference type="ARBA" id="ARBA00009437"/>
    </source>
</evidence>
<keyword evidence="2" id="KW-0805">Transcription regulation</keyword>
<dbReference type="PROSITE" id="PS50931">
    <property type="entry name" value="HTH_LYSR"/>
    <property type="match status" value="1"/>
</dbReference>
<protein>
    <submittedName>
        <fullName evidence="6">LysR family transcriptional regulator</fullName>
    </submittedName>
</protein>
<dbReference type="InterPro" id="IPR036388">
    <property type="entry name" value="WH-like_DNA-bd_sf"/>
</dbReference>
<evidence type="ECO:0000256" key="2">
    <source>
        <dbReference type="ARBA" id="ARBA00023015"/>
    </source>
</evidence>
<dbReference type="PANTHER" id="PTHR30126:SF39">
    <property type="entry name" value="HTH-TYPE TRANSCRIPTIONAL REGULATOR CYSL"/>
    <property type="match status" value="1"/>
</dbReference>
<dbReference type="OrthoDB" id="9785745at2"/>
<evidence type="ECO:0000313" key="7">
    <source>
        <dbReference type="Proteomes" id="UP000220246"/>
    </source>
</evidence>
<keyword evidence="4" id="KW-0804">Transcription</keyword>
<dbReference type="Pfam" id="PF00126">
    <property type="entry name" value="HTH_1"/>
    <property type="match status" value="1"/>
</dbReference>
<keyword evidence="3" id="KW-0238">DNA-binding</keyword>
<dbReference type="InterPro" id="IPR005119">
    <property type="entry name" value="LysR_subst-bd"/>
</dbReference>
<name>A0A2A7UT86_COMTR</name>
<dbReference type="InterPro" id="IPR036390">
    <property type="entry name" value="WH_DNA-bd_sf"/>
</dbReference>
<dbReference type="PRINTS" id="PR00039">
    <property type="entry name" value="HTHLYSR"/>
</dbReference>
<dbReference type="PANTHER" id="PTHR30126">
    <property type="entry name" value="HTH-TYPE TRANSCRIPTIONAL REGULATOR"/>
    <property type="match status" value="1"/>
</dbReference>
<dbReference type="SUPFAM" id="SSF53850">
    <property type="entry name" value="Periplasmic binding protein-like II"/>
    <property type="match status" value="1"/>
</dbReference>
<dbReference type="STRING" id="1219032.GCA_001515545_03078"/>
<sequence>MQGISETLANAPSLVLLRSFCLVVQEGSFSQAAALLQLSQPAVSLQLRQLERQLGTRLIERVGRRAVPTAAGQALLAQLPAVALALEGLEQALGSHARGVSGQVRIGTGLTVCLYLLPAVLRQVRARYPGIDIVVVTGNTEECVRRVEDNSLDLALVTLPVNRRALLATPVLRDELVAVARAGLLGAGASATAAQLRPLPLLALQKSASTRGVVDAWLRRGGELPRPQMELDSVEALKEMAAIGLGYAVLPRMAMQGRGARDDLELRPLAPRLERSLAMVLRKDKPLGRALSVVCQSIQAHGQAWEQDQDLDLKPRPAP</sequence>
<organism evidence="6 7">
    <name type="scientific">Comamonas terrigena</name>
    <dbReference type="NCBI Taxonomy" id="32013"/>
    <lineage>
        <taxon>Bacteria</taxon>
        <taxon>Pseudomonadati</taxon>
        <taxon>Pseudomonadota</taxon>
        <taxon>Betaproteobacteria</taxon>
        <taxon>Burkholderiales</taxon>
        <taxon>Comamonadaceae</taxon>
        <taxon>Comamonas</taxon>
    </lineage>
</organism>
<dbReference type="AlphaFoldDB" id="A0A2A7UT86"/>
<evidence type="ECO:0000259" key="5">
    <source>
        <dbReference type="PROSITE" id="PS50931"/>
    </source>
</evidence>
<comment type="similarity">
    <text evidence="1">Belongs to the LysR transcriptional regulatory family.</text>
</comment>
<evidence type="ECO:0000313" key="6">
    <source>
        <dbReference type="EMBL" id="PEH88488.1"/>
    </source>
</evidence>
<dbReference type="EMBL" id="PDEA01000001">
    <property type="protein sequence ID" value="PEH88488.1"/>
    <property type="molecule type" value="Genomic_DNA"/>
</dbReference>
<dbReference type="GeneID" id="80800464"/>
<dbReference type="Proteomes" id="UP000220246">
    <property type="component" value="Unassembled WGS sequence"/>
</dbReference>
<evidence type="ECO:0000256" key="4">
    <source>
        <dbReference type="ARBA" id="ARBA00023163"/>
    </source>
</evidence>
<accession>A0A2A7UT86</accession>
<feature type="domain" description="HTH lysR-type" evidence="5">
    <location>
        <begin position="12"/>
        <end position="69"/>
    </location>
</feature>
<evidence type="ECO:0000256" key="3">
    <source>
        <dbReference type="ARBA" id="ARBA00023125"/>
    </source>
</evidence>
<comment type="caution">
    <text evidence="6">The sequence shown here is derived from an EMBL/GenBank/DDBJ whole genome shotgun (WGS) entry which is preliminary data.</text>
</comment>
<dbReference type="SUPFAM" id="SSF46785">
    <property type="entry name" value="Winged helix' DNA-binding domain"/>
    <property type="match status" value="1"/>
</dbReference>